<protein>
    <submittedName>
        <fullName evidence="1">Uncharacterized protein</fullName>
    </submittedName>
</protein>
<comment type="caution">
    <text evidence="1">The sequence shown here is derived from an EMBL/GenBank/DDBJ whole genome shotgun (WGS) entry which is preliminary data.</text>
</comment>
<reference evidence="1 2" key="1">
    <citation type="submission" date="2018-08" db="EMBL/GenBank/DDBJ databases">
        <title>A genome reference for cultivated species of the human gut microbiota.</title>
        <authorList>
            <person name="Zou Y."/>
            <person name="Xue W."/>
            <person name="Luo G."/>
        </authorList>
    </citation>
    <scope>NUCLEOTIDE SEQUENCE [LARGE SCALE GENOMIC DNA]</scope>
    <source>
        <strain evidence="1 2">AM42-23AC</strain>
    </source>
</reference>
<sequence>MQFLDAIGLAYFWEKIKASFVSTKGESVINTDDDNSGLSVQNIGSATTTLTPSGFVSYNYIGDERDMVARLQYGDLLLSKIHLKHGTSSQILIADGSTKTINAANGICGLDANGRIPLAQLGNLDTSLFKLVTSLPSSGESNKIYIVKDGSDANDVYQEYYYTNGAWEKIGTHTVKVDLTPYAKKTEAVKNVVFRGVESDGSSTSNTSIRNLVYTLGDGRVKVADVPLAEPRTTGGRPYPGQNGFMRASDKAKLDGIADGANNYTLPTASASVLGGILIGYGTSGRNYAVLLDGSGKAYVNVPWTDTNTTYDLSPYAKTADVNKALAKKVDVVSGKGLSTEDFTTALKTKLNGIATGATADSAIPISVIDALN</sequence>
<proteinExistence type="predicted"/>
<gene>
    <name evidence="1" type="ORF">DW916_14540</name>
</gene>
<dbReference type="EMBL" id="QSFW01000041">
    <property type="protein sequence ID" value="RHA82582.1"/>
    <property type="molecule type" value="Genomic_DNA"/>
</dbReference>
<organism evidence="1 2">
    <name type="scientific">Segatella copri</name>
    <dbReference type="NCBI Taxonomy" id="165179"/>
    <lineage>
        <taxon>Bacteria</taxon>
        <taxon>Pseudomonadati</taxon>
        <taxon>Bacteroidota</taxon>
        <taxon>Bacteroidia</taxon>
        <taxon>Bacteroidales</taxon>
        <taxon>Prevotellaceae</taxon>
        <taxon>Segatella</taxon>
    </lineage>
</organism>
<dbReference type="Proteomes" id="UP000284990">
    <property type="component" value="Unassembled WGS sequence"/>
</dbReference>
<name>A0AA92UZI5_9BACT</name>
<accession>A0AA92UZI5</accession>
<evidence type="ECO:0000313" key="1">
    <source>
        <dbReference type="EMBL" id="RHA82582.1"/>
    </source>
</evidence>
<evidence type="ECO:0000313" key="2">
    <source>
        <dbReference type="Proteomes" id="UP000284990"/>
    </source>
</evidence>
<dbReference type="AlphaFoldDB" id="A0AA92UZI5"/>